<name>A0A3B1KH88_ASTMX</name>
<dbReference type="GO" id="GO:0003824">
    <property type="term" value="F:catalytic activity"/>
    <property type="evidence" value="ECO:0007669"/>
    <property type="project" value="InterPro"/>
</dbReference>
<dbReference type="PANTHER" id="PTHR47027:SF25">
    <property type="entry name" value="REVERSE TRANSCRIPTASE DOMAIN-CONTAINING PROTEIN"/>
    <property type="match status" value="1"/>
</dbReference>
<organism evidence="2 3">
    <name type="scientific">Astyanax mexicanus</name>
    <name type="common">Blind cave fish</name>
    <name type="synonym">Astyanax fasciatus mexicanus</name>
    <dbReference type="NCBI Taxonomy" id="7994"/>
    <lineage>
        <taxon>Eukaryota</taxon>
        <taxon>Metazoa</taxon>
        <taxon>Chordata</taxon>
        <taxon>Craniata</taxon>
        <taxon>Vertebrata</taxon>
        <taxon>Euteleostomi</taxon>
        <taxon>Actinopterygii</taxon>
        <taxon>Neopterygii</taxon>
        <taxon>Teleostei</taxon>
        <taxon>Ostariophysi</taxon>
        <taxon>Characiformes</taxon>
        <taxon>Characoidei</taxon>
        <taxon>Acestrorhamphidae</taxon>
        <taxon>Acestrorhamphinae</taxon>
        <taxon>Astyanax</taxon>
    </lineage>
</organism>
<reference evidence="2" key="3">
    <citation type="submission" date="2025-08" db="UniProtKB">
        <authorList>
            <consortium name="Ensembl"/>
        </authorList>
    </citation>
    <scope>IDENTIFICATION</scope>
</reference>
<sequence>MDLTVDPSQPIGSMTVLDESLQQEVRSAMASLLGPKTTIRLGAWNVRTMFDTSKTAQVTSEMRRYRLDILGISECRWTGSGRQMRSDGTVILHSGHPDQHTRGVALIVSKEKVNTLLDWEPLGDRLIRARFNSMHCKLTIIQCYAPTNEANEEEKDQWYEKLQQTVFKVPQHDMLVIMGDINAKVGADNTDCERAMGKHGCGVMNDNGERLVDFCMTNNYVIGGTIFPHKTIHKLTWKSPDGSTINQIDHILINGKWRRSLQDVRVYRGADVNSDHYLFLIKLKLRKAQKQSQHRKHLDVAKLRCPKTNKEFCLELKNSFSVLAKSVDEDLDTQDKWENIKKSYVGAATKVLGYRKRGNKEWLTPGTWQRIEERKQLKAKMLSTKSPRLHEQVQKAYKDKDREVKKSARSDKRAFVEDLAEKAECAAARGELSTIYKITKQLTGKYTSQSAPVKDKQGNILTTESDQILRWVEHFREVLNCPEPEDPANPSSAERVFDIETTPPSKEEVKLAIKALKNGKAAGIDSVHAEMLKADLNTSVNVLTDLFKDIWEKEVIPQDWDKGLIVKLPKKGNPQNCDNWRGITLLSVPSKVFCRILLARIESAIDQELRQEQAGFRRGRGCIDQIFALRNIIEQSVEWNTPLHINFIDFRKAFDSLHRDTLWKIVRAYGVPPKLVTLIGTFYRHFECSVIVSGEPSTWFTVESGVRQGCTISPILFLIVIDWVMRNTTDRPRGIQWTLFSQLEDLDFADDLAVLASKHIHLQEKTDRLNKFAQQVGLNINTSKTQVMCINATPDAPITVNGQALDYVEDFTYLGILSVRTILHKRTLEQDSVRHRVLLLV</sequence>
<dbReference type="CDD" id="cd01650">
    <property type="entry name" value="RT_nLTR_like"/>
    <property type="match status" value="1"/>
</dbReference>
<feature type="domain" description="Reverse transcriptase" evidence="1">
    <location>
        <begin position="549"/>
        <end position="818"/>
    </location>
</feature>
<dbReference type="InterPro" id="IPR000477">
    <property type="entry name" value="RT_dom"/>
</dbReference>
<dbReference type="Gene3D" id="3.60.10.10">
    <property type="entry name" value="Endonuclease/exonuclease/phosphatase"/>
    <property type="match status" value="1"/>
</dbReference>
<dbReference type="STRING" id="7994.ENSAMXP00000053385"/>
<proteinExistence type="predicted"/>
<dbReference type="GeneTree" id="ENSGT00940000163895"/>
<dbReference type="Pfam" id="PF00078">
    <property type="entry name" value="RVT_1"/>
    <property type="match status" value="1"/>
</dbReference>
<evidence type="ECO:0000259" key="1">
    <source>
        <dbReference type="PROSITE" id="PS50878"/>
    </source>
</evidence>
<reference evidence="2" key="4">
    <citation type="submission" date="2025-09" db="UniProtKB">
        <authorList>
            <consortium name="Ensembl"/>
        </authorList>
    </citation>
    <scope>IDENTIFICATION</scope>
</reference>
<dbReference type="Proteomes" id="UP000018467">
    <property type="component" value="Unassembled WGS sequence"/>
</dbReference>
<dbReference type="Bgee" id="ENSAMXG00000041658">
    <property type="expression patterns" value="Expressed in intestine and 6 other cell types or tissues"/>
</dbReference>
<evidence type="ECO:0000313" key="2">
    <source>
        <dbReference type="Ensembl" id="ENSAMXP00000053385.1"/>
    </source>
</evidence>
<dbReference type="Pfam" id="PF03372">
    <property type="entry name" value="Exo_endo_phos"/>
    <property type="match status" value="1"/>
</dbReference>
<dbReference type="InterPro" id="IPR036691">
    <property type="entry name" value="Endo/exonu/phosph_ase_sf"/>
</dbReference>
<dbReference type="PROSITE" id="PS50878">
    <property type="entry name" value="RT_POL"/>
    <property type="match status" value="1"/>
</dbReference>
<dbReference type="InterPro" id="IPR043502">
    <property type="entry name" value="DNA/RNA_pol_sf"/>
</dbReference>
<dbReference type="Ensembl" id="ENSAMXT00000056440.1">
    <property type="protein sequence ID" value="ENSAMXP00000053385.1"/>
    <property type="gene ID" value="ENSAMXG00000041658.1"/>
</dbReference>
<dbReference type="SUPFAM" id="SSF56219">
    <property type="entry name" value="DNase I-like"/>
    <property type="match status" value="1"/>
</dbReference>
<evidence type="ECO:0000313" key="3">
    <source>
        <dbReference type="Proteomes" id="UP000018467"/>
    </source>
</evidence>
<reference evidence="3" key="2">
    <citation type="journal article" date="2014" name="Nat. Commun.">
        <title>The cavefish genome reveals candidate genes for eye loss.</title>
        <authorList>
            <person name="McGaugh S.E."/>
            <person name="Gross J.B."/>
            <person name="Aken B."/>
            <person name="Blin M."/>
            <person name="Borowsky R."/>
            <person name="Chalopin D."/>
            <person name="Hinaux H."/>
            <person name="Jeffery W.R."/>
            <person name="Keene A."/>
            <person name="Ma L."/>
            <person name="Minx P."/>
            <person name="Murphy D."/>
            <person name="O'Quin K.E."/>
            <person name="Retaux S."/>
            <person name="Rohner N."/>
            <person name="Searle S.M."/>
            <person name="Stahl B.A."/>
            <person name="Tabin C."/>
            <person name="Volff J.N."/>
            <person name="Yoshizawa M."/>
            <person name="Warren W.C."/>
        </authorList>
    </citation>
    <scope>NUCLEOTIDE SEQUENCE [LARGE SCALE GENOMIC DNA]</scope>
    <source>
        <strain evidence="3">female</strain>
    </source>
</reference>
<keyword evidence="3" id="KW-1185">Reference proteome</keyword>
<dbReference type="InterPro" id="IPR005135">
    <property type="entry name" value="Endo/exonuclease/phosphatase"/>
</dbReference>
<dbReference type="InParanoid" id="A0A3B1KH88"/>
<dbReference type="SUPFAM" id="SSF56672">
    <property type="entry name" value="DNA/RNA polymerases"/>
    <property type="match status" value="1"/>
</dbReference>
<accession>A0A3B1KH88</accession>
<reference evidence="3" key="1">
    <citation type="submission" date="2013-03" db="EMBL/GenBank/DDBJ databases">
        <authorList>
            <person name="Jeffery W."/>
            <person name="Warren W."/>
            <person name="Wilson R.K."/>
        </authorList>
    </citation>
    <scope>NUCLEOTIDE SEQUENCE</scope>
    <source>
        <strain evidence="3">female</strain>
    </source>
</reference>
<dbReference type="CDD" id="cd09076">
    <property type="entry name" value="L1-EN"/>
    <property type="match status" value="1"/>
</dbReference>
<dbReference type="PANTHER" id="PTHR47027">
    <property type="entry name" value="REVERSE TRANSCRIPTASE DOMAIN-CONTAINING PROTEIN"/>
    <property type="match status" value="1"/>
</dbReference>
<protein>
    <recommendedName>
        <fullName evidence="1">Reverse transcriptase domain-containing protein</fullName>
    </recommendedName>
</protein>
<dbReference type="AlphaFoldDB" id="A0A3B1KH88"/>